<dbReference type="InterPro" id="IPR013792">
    <property type="entry name" value="RNA3'P_cycl/enolpyr_Trfase_a/b"/>
</dbReference>
<protein>
    <recommendedName>
        <fullName evidence="12">UDP-N-acetylglucosamine 1-carboxyvinyltransferase</fullName>
        <ecNumber evidence="11">2.5.1.7</ecNumber>
    </recommendedName>
    <alternativeName>
        <fullName evidence="13">Enoylpyruvate transferase</fullName>
    </alternativeName>
    <alternativeName>
        <fullName evidence="14">UDP-N-acetylglucosamine enolpyruvyl transferase</fullName>
    </alternativeName>
</protein>
<name>A0A955HYW4_9BACT</name>
<evidence type="ECO:0000256" key="7">
    <source>
        <dbReference type="ARBA" id="ARBA00022984"/>
    </source>
</evidence>
<keyword evidence="4" id="KW-0132">Cell division</keyword>
<dbReference type="PANTHER" id="PTHR43783:SF1">
    <property type="entry name" value="UDP-N-ACETYLGLUCOSAMINE 1-CARBOXYVINYLTRANSFERASE"/>
    <property type="match status" value="1"/>
</dbReference>
<gene>
    <name evidence="17" type="ORF">KC622_00990</name>
</gene>
<evidence type="ECO:0000313" key="18">
    <source>
        <dbReference type="Proteomes" id="UP000748332"/>
    </source>
</evidence>
<evidence type="ECO:0000256" key="3">
    <source>
        <dbReference type="ARBA" id="ARBA00022490"/>
    </source>
</evidence>
<dbReference type="Proteomes" id="UP000748332">
    <property type="component" value="Unassembled WGS sequence"/>
</dbReference>
<dbReference type="Pfam" id="PF00275">
    <property type="entry name" value="EPSP_synthase"/>
    <property type="match status" value="1"/>
</dbReference>
<keyword evidence="5 17" id="KW-0808">Transferase</keyword>
<dbReference type="GO" id="GO:0005737">
    <property type="term" value="C:cytoplasm"/>
    <property type="evidence" value="ECO:0007669"/>
    <property type="project" value="UniProtKB-SubCell"/>
</dbReference>
<dbReference type="AlphaFoldDB" id="A0A955HYW4"/>
<evidence type="ECO:0000256" key="12">
    <source>
        <dbReference type="ARBA" id="ARBA00039754"/>
    </source>
</evidence>
<comment type="subcellular location">
    <subcellularLocation>
        <location evidence="1">Cytoplasm</location>
    </subcellularLocation>
</comment>
<keyword evidence="9" id="KW-0961">Cell wall biogenesis/degradation</keyword>
<evidence type="ECO:0000256" key="2">
    <source>
        <dbReference type="ARBA" id="ARBA00004752"/>
    </source>
</evidence>
<dbReference type="InterPro" id="IPR001986">
    <property type="entry name" value="Enolpyruvate_Tfrase_dom"/>
</dbReference>
<evidence type="ECO:0000256" key="11">
    <source>
        <dbReference type="ARBA" id="ARBA00039108"/>
    </source>
</evidence>
<keyword evidence="7" id="KW-0573">Peptidoglycan synthesis</keyword>
<evidence type="ECO:0000256" key="4">
    <source>
        <dbReference type="ARBA" id="ARBA00022618"/>
    </source>
</evidence>
<evidence type="ECO:0000256" key="5">
    <source>
        <dbReference type="ARBA" id="ARBA00022679"/>
    </source>
</evidence>
<evidence type="ECO:0000256" key="9">
    <source>
        <dbReference type="ARBA" id="ARBA00023316"/>
    </source>
</evidence>
<evidence type="ECO:0000256" key="10">
    <source>
        <dbReference type="ARBA" id="ARBA00038367"/>
    </source>
</evidence>
<dbReference type="GO" id="GO:0051301">
    <property type="term" value="P:cell division"/>
    <property type="evidence" value="ECO:0007669"/>
    <property type="project" value="UniProtKB-KW"/>
</dbReference>
<reference evidence="17" key="1">
    <citation type="submission" date="2020-04" db="EMBL/GenBank/DDBJ databases">
        <authorList>
            <person name="Zhang T."/>
        </authorList>
    </citation>
    <scope>NUCLEOTIDE SEQUENCE</scope>
    <source>
        <strain evidence="17">HKST-UBA16</strain>
    </source>
</reference>
<dbReference type="PANTHER" id="PTHR43783">
    <property type="entry name" value="UDP-N-ACETYLGLUCOSAMINE 1-CARBOXYVINYLTRANSFERASE"/>
    <property type="match status" value="1"/>
</dbReference>
<evidence type="ECO:0000259" key="16">
    <source>
        <dbReference type="Pfam" id="PF00275"/>
    </source>
</evidence>
<evidence type="ECO:0000313" key="17">
    <source>
        <dbReference type="EMBL" id="MCA9374886.1"/>
    </source>
</evidence>
<dbReference type="EC" id="2.5.1.7" evidence="11"/>
<dbReference type="InterPro" id="IPR050068">
    <property type="entry name" value="MurA_subfamily"/>
</dbReference>
<dbReference type="GO" id="GO:0008760">
    <property type="term" value="F:UDP-N-acetylglucosamine 1-carboxyvinyltransferase activity"/>
    <property type="evidence" value="ECO:0007669"/>
    <property type="project" value="UniProtKB-EC"/>
</dbReference>
<dbReference type="GO" id="GO:0008360">
    <property type="term" value="P:regulation of cell shape"/>
    <property type="evidence" value="ECO:0007669"/>
    <property type="project" value="UniProtKB-KW"/>
</dbReference>
<dbReference type="Gene3D" id="3.65.10.10">
    <property type="entry name" value="Enolpyruvate transferase domain"/>
    <property type="match status" value="2"/>
</dbReference>
<proteinExistence type="inferred from homology"/>
<dbReference type="GO" id="GO:0009252">
    <property type="term" value="P:peptidoglycan biosynthetic process"/>
    <property type="evidence" value="ECO:0007669"/>
    <property type="project" value="UniProtKB-KW"/>
</dbReference>
<evidence type="ECO:0000256" key="6">
    <source>
        <dbReference type="ARBA" id="ARBA00022960"/>
    </source>
</evidence>
<evidence type="ECO:0000256" key="15">
    <source>
        <dbReference type="ARBA" id="ARBA00047527"/>
    </source>
</evidence>
<sequence>MSAFIIEGGHPLKGTVNPMPNKNSIVALIPAAILADEPVTFHNVPKSSSVRVLLQIFRLLGGKVSYLKGGSIRLNSSAIDKYSIPKELANKERSANMFLAPLLSRFGKAEMSDMGGCKLGNRPLDTLIQGLTQLGAQVDPDNIFSLTAKELNGNPNIWQIEASVTGTESTILAAVKAKGKTVIYNAAAEPHVQDLCNFLVSIGAHIDGIGTNRLEVEGVERLGGGEWTVIPDHIDIGGLIVAAAITGGDILIKDAIPQHMKLVLQYFEKINLQYDIQDKDIHIPADQNLYCKPNVKGDMDKIIAIAWPMGFPMDLIPQAVVLASMAEGNIRVLNNMYETQLVFVEDYIKMNAKVVLADPSRVITFGPSQLKGSILSAPPVLQSAHALAIAALAAKGITKILNADIISRRYPDFVDIFSSLGASVRKE</sequence>
<keyword evidence="6" id="KW-0133">Cell shape</keyword>
<evidence type="ECO:0000256" key="14">
    <source>
        <dbReference type="ARBA" id="ARBA00042842"/>
    </source>
</evidence>
<dbReference type="NCBIfam" id="NF006873">
    <property type="entry name" value="PRK09369.1"/>
    <property type="match status" value="1"/>
</dbReference>
<evidence type="ECO:0000256" key="8">
    <source>
        <dbReference type="ARBA" id="ARBA00023306"/>
    </source>
</evidence>
<dbReference type="GO" id="GO:0071555">
    <property type="term" value="P:cell wall organization"/>
    <property type="evidence" value="ECO:0007669"/>
    <property type="project" value="UniProtKB-KW"/>
</dbReference>
<evidence type="ECO:0000256" key="1">
    <source>
        <dbReference type="ARBA" id="ARBA00004496"/>
    </source>
</evidence>
<feature type="domain" description="Enolpyruvate transferase" evidence="16">
    <location>
        <begin position="7"/>
        <end position="415"/>
    </location>
</feature>
<dbReference type="EMBL" id="JAGQLM010000040">
    <property type="protein sequence ID" value="MCA9374886.1"/>
    <property type="molecule type" value="Genomic_DNA"/>
</dbReference>
<comment type="similarity">
    <text evidence="10">Belongs to the EPSP synthase family. MurA subfamily.</text>
</comment>
<keyword evidence="3" id="KW-0963">Cytoplasm</keyword>
<organism evidence="17 18">
    <name type="scientific">Candidatus Dojkabacteria bacterium</name>
    <dbReference type="NCBI Taxonomy" id="2099670"/>
    <lineage>
        <taxon>Bacteria</taxon>
        <taxon>Candidatus Dojkabacteria</taxon>
    </lineage>
</organism>
<reference evidence="17" key="2">
    <citation type="journal article" date="2021" name="Microbiome">
        <title>Successional dynamics and alternative stable states in a saline activated sludge microbial community over 9 years.</title>
        <authorList>
            <person name="Wang Y."/>
            <person name="Ye J."/>
            <person name="Ju F."/>
            <person name="Liu L."/>
            <person name="Boyd J.A."/>
            <person name="Deng Y."/>
            <person name="Parks D.H."/>
            <person name="Jiang X."/>
            <person name="Yin X."/>
            <person name="Woodcroft B.J."/>
            <person name="Tyson G.W."/>
            <person name="Hugenholtz P."/>
            <person name="Polz M.F."/>
            <person name="Zhang T."/>
        </authorList>
    </citation>
    <scope>NUCLEOTIDE SEQUENCE</scope>
    <source>
        <strain evidence="17">HKST-UBA16</strain>
    </source>
</reference>
<comment type="catalytic activity">
    <reaction evidence="15">
        <text>phosphoenolpyruvate + UDP-N-acetyl-alpha-D-glucosamine = UDP-N-acetyl-3-O-(1-carboxyvinyl)-alpha-D-glucosamine + phosphate</text>
        <dbReference type="Rhea" id="RHEA:18681"/>
        <dbReference type="ChEBI" id="CHEBI:43474"/>
        <dbReference type="ChEBI" id="CHEBI:57705"/>
        <dbReference type="ChEBI" id="CHEBI:58702"/>
        <dbReference type="ChEBI" id="CHEBI:68483"/>
        <dbReference type="EC" id="2.5.1.7"/>
    </reaction>
</comment>
<dbReference type="SUPFAM" id="SSF55205">
    <property type="entry name" value="EPT/RTPC-like"/>
    <property type="match status" value="1"/>
</dbReference>
<accession>A0A955HYW4</accession>
<dbReference type="InterPro" id="IPR036968">
    <property type="entry name" value="Enolpyruvate_Tfrase_sf"/>
</dbReference>
<evidence type="ECO:0000256" key="13">
    <source>
        <dbReference type="ARBA" id="ARBA00042443"/>
    </source>
</evidence>
<comment type="pathway">
    <text evidence="2">Cell wall biogenesis; peptidoglycan biosynthesis.</text>
</comment>
<comment type="caution">
    <text evidence="17">The sequence shown here is derived from an EMBL/GenBank/DDBJ whole genome shotgun (WGS) entry which is preliminary data.</text>
</comment>
<keyword evidence="8" id="KW-0131">Cell cycle</keyword>